<evidence type="ECO:0000259" key="1">
    <source>
        <dbReference type="Pfam" id="PF02520"/>
    </source>
</evidence>
<dbReference type="AlphaFoldDB" id="A0AAD4QYP7"/>
<dbReference type="Proteomes" id="UP001201812">
    <property type="component" value="Unassembled WGS sequence"/>
</dbReference>
<comment type="caution">
    <text evidence="2">The sequence shown here is derived from an EMBL/GenBank/DDBJ whole genome shotgun (WGS) entry which is preliminary data.</text>
</comment>
<name>A0AAD4QYP7_9BILA</name>
<evidence type="ECO:0000313" key="2">
    <source>
        <dbReference type="EMBL" id="KAI1704313.1"/>
    </source>
</evidence>
<organism evidence="2 3">
    <name type="scientific">Ditylenchus destructor</name>
    <dbReference type="NCBI Taxonomy" id="166010"/>
    <lineage>
        <taxon>Eukaryota</taxon>
        <taxon>Metazoa</taxon>
        <taxon>Ecdysozoa</taxon>
        <taxon>Nematoda</taxon>
        <taxon>Chromadorea</taxon>
        <taxon>Rhabditida</taxon>
        <taxon>Tylenchina</taxon>
        <taxon>Tylenchomorpha</taxon>
        <taxon>Sphaerularioidea</taxon>
        <taxon>Anguinidae</taxon>
        <taxon>Anguininae</taxon>
        <taxon>Ditylenchus</taxon>
    </lineage>
</organism>
<sequence>MSLFPYRSSSTGNRPRVWSTEFMRHLDLRNQSLYFGTKLNTTFTKGEIADAIKIWLQTLPEKVQTNYVEWQANVTQIRVQFVESVKVNLSGPANQLYDKIMSIVDDKNLTRIEAMRRIMEFILNSRMKPWLELNRALGKALCHRLDMATREEEEVPDEELSMDEKNLNSYITAFDAEPGGVPLLDETLIQSLFVLRSALGLNPME</sequence>
<keyword evidence="3" id="KW-1185">Reference proteome</keyword>
<protein>
    <recommendedName>
        <fullName evidence="1">SXP/RAL-2 family protein Ani s 5-like cation-binding domain-containing protein</fullName>
    </recommendedName>
</protein>
<evidence type="ECO:0000313" key="3">
    <source>
        <dbReference type="Proteomes" id="UP001201812"/>
    </source>
</evidence>
<proteinExistence type="predicted"/>
<reference evidence="2" key="1">
    <citation type="submission" date="2022-01" db="EMBL/GenBank/DDBJ databases">
        <title>Genome Sequence Resource for Two Populations of Ditylenchus destructor, the Migratory Endoparasitic Phytonematode.</title>
        <authorList>
            <person name="Zhang H."/>
            <person name="Lin R."/>
            <person name="Xie B."/>
        </authorList>
    </citation>
    <scope>NUCLEOTIDE SEQUENCE</scope>
    <source>
        <strain evidence="2">BazhouSP</strain>
    </source>
</reference>
<accession>A0AAD4QYP7</accession>
<gene>
    <name evidence="2" type="ORF">DdX_14309</name>
</gene>
<dbReference type="EMBL" id="JAKKPZ010000069">
    <property type="protein sequence ID" value="KAI1704313.1"/>
    <property type="molecule type" value="Genomic_DNA"/>
</dbReference>
<dbReference type="InterPro" id="IPR003677">
    <property type="entry name" value="ANIS5_cation-bd"/>
</dbReference>
<feature type="domain" description="SXP/RAL-2 family protein Ani s 5-like cation-binding" evidence="1">
    <location>
        <begin position="34"/>
        <end position="121"/>
    </location>
</feature>
<dbReference type="Pfam" id="PF02520">
    <property type="entry name" value="ANIS5_cation-bd"/>
    <property type="match status" value="1"/>
</dbReference>